<evidence type="ECO:0000313" key="2">
    <source>
        <dbReference type="EMBL" id="CAA9275840.1"/>
    </source>
</evidence>
<feature type="compositionally biased region" description="Basic residues" evidence="1">
    <location>
        <begin position="371"/>
        <end position="382"/>
    </location>
</feature>
<feature type="compositionally biased region" description="Basic residues" evidence="1">
    <location>
        <begin position="225"/>
        <end position="242"/>
    </location>
</feature>
<feature type="region of interest" description="Disordered" evidence="1">
    <location>
        <begin position="335"/>
        <end position="433"/>
    </location>
</feature>
<name>A0A6J4JFG4_9ACTN</name>
<feature type="compositionally biased region" description="Basic residues" evidence="1">
    <location>
        <begin position="22"/>
        <end position="31"/>
    </location>
</feature>
<evidence type="ECO:0000256" key="1">
    <source>
        <dbReference type="SAM" id="MobiDB-lite"/>
    </source>
</evidence>
<feature type="compositionally biased region" description="Basic residues" evidence="1">
    <location>
        <begin position="107"/>
        <end position="131"/>
    </location>
</feature>
<feature type="region of interest" description="Disordered" evidence="1">
    <location>
        <begin position="1"/>
        <end position="192"/>
    </location>
</feature>
<feature type="compositionally biased region" description="Basic and acidic residues" evidence="1">
    <location>
        <begin position="415"/>
        <end position="424"/>
    </location>
</feature>
<reference evidence="2" key="1">
    <citation type="submission" date="2020-02" db="EMBL/GenBank/DDBJ databases">
        <authorList>
            <person name="Meier V. D."/>
        </authorList>
    </citation>
    <scope>NUCLEOTIDE SEQUENCE</scope>
    <source>
        <strain evidence="2">AVDCRST_MAG57</strain>
    </source>
</reference>
<keyword evidence="2" id="KW-0969">Cilium</keyword>
<accession>A0A6J4JFG4</accession>
<feature type="compositionally biased region" description="Basic and acidic residues" evidence="1">
    <location>
        <begin position="294"/>
        <end position="313"/>
    </location>
</feature>
<dbReference type="AlphaFoldDB" id="A0A6J4JFG4"/>
<gene>
    <name evidence="2" type="ORF">AVDCRST_MAG57-3430</name>
</gene>
<feature type="compositionally biased region" description="Basic and acidic residues" evidence="1">
    <location>
        <begin position="78"/>
        <end position="106"/>
    </location>
</feature>
<keyword evidence="2" id="KW-0966">Cell projection</keyword>
<feature type="region of interest" description="Disordered" evidence="1">
    <location>
        <begin position="205"/>
        <end position="314"/>
    </location>
</feature>
<feature type="compositionally biased region" description="Basic residues" evidence="1">
    <location>
        <begin position="52"/>
        <end position="64"/>
    </location>
</feature>
<dbReference type="EMBL" id="CADCTI010000279">
    <property type="protein sequence ID" value="CAA9275840.1"/>
    <property type="molecule type" value="Genomic_DNA"/>
</dbReference>
<feature type="non-terminal residue" evidence="2">
    <location>
        <position position="433"/>
    </location>
</feature>
<feature type="compositionally biased region" description="Basic and acidic residues" evidence="1">
    <location>
        <begin position="180"/>
        <end position="192"/>
    </location>
</feature>
<feature type="compositionally biased region" description="Basic residues" evidence="1">
    <location>
        <begin position="160"/>
        <end position="175"/>
    </location>
</feature>
<feature type="compositionally biased region" description="Basic and acidic residues" evidence="1">
    <location>
        <begin position="383"/>
        <end position="394"/>
    </location>
</feature>
<feature type="compositionally biased region" description="Basic and acidic residues" evidence="1">
    <location>
        <begin position="32"/>
        <end position="41"/>
    </location>
</feature>
<feature type="compositionally biased region" description="Basic residues" evidence="1">
    <location>
        <begin position="267"/>
        <end position="279"/>
    </location>
</feature>
<keyword evidence="2" id="KW-0282">Flagellum</keyword>
<proteinExistence type="predicted"/>
<organism evidence="2">
    <name type="scientific">uncultured Blastococcus sp</name>
    <dbReference type="NCBI Taxonomy" id="217144"/>
    <lineage>
        <taxon>Bacteria</taxon>
        <taxon>Bacillati</taxon>
        <taxon>Actinomycetota</taxon>
        <taxon>Actinomycetes</taxon>
        <taxon>Geodermatophilales</taxon>
        <taxon>Geodermatophilaceae</taxon>
        <taxon>Blastococcus</taxon>
        <taxon>environmental samples</taxon>
    </lineage>
</organism>
<sequence length="433" mass="50397">ASFHVLGHLRAQGPPDQDGRHRQQHRQRQHRRLQEQPDRLPGHAVAGDPGRWRPRRGPRWHKPRAGGPGRQGRRHHHQLDAGRHAVHRPLDGLHDRGRRLLRDPRDRRRAAVHPRRLTGLRRRRKAGHPGRRGAAGLDGRTRRHRQRQRADRRPVGALRPARRPAGHRRRPHHRQPAVGRADHRAADHPADRHHDVRLAGRRAEGLLQPDPHRGQHLGHRGEARQRRRPRHGGRRPVHRRRQAGPLRGRSGVVRHHRAGPAAGVQPQRRRQRRRHRHRGPVPQLGQRRGHRHLRVDPVRRDEQPRRPRPDRVRPRFAAVVPARCRRHDHGCLLQRAAPAHRPPGPGLVQQPRRPGEVGQQLLPGRCELRRRPDRHGRGRRARRADVRCPGDVERRPRRGVHRPDRRPARFPGQQPRDHQLRRDPPGPGQPEAL</sequence>
<protein>
    <submittedName>
        <fullName evidence="2">Flagellar hook protein FlgE</fullName>
    </submittedName>
</protein>
<feature type="non-terminal residue" evidence="2">
    <location>
        <position position="1"/>
    </location>
</feature>